<protein>
    <submittedName>
        <fullName evidence="1">Uncharacterized protein</fullName>
    </submittedName>
</protein>
<evidence type="ECO:0000313" key="1">
    <source>
        <dbReference type="EMBL" id="MFC6396511.1"/>
    </source>
</evidence>
<sequence length="111" mass="11992">MVAAEGVRSLERVVGLLMTAAERSRLATWDLEELGAFQRDTAVNEALWSATGLLEPDVVPVPVEVEQVGVLAVLEEVERELRRVAIGAYPAGTSAVVALVCDLVGEYRCLR</sequence>
<dbReference type="EMBL" id="JBHSUA010000010">
    <property type="protein sequence ID" value="MFC6396511.1"/>
    <property type="molecule type" value="Genomic_DNA"/>
</dbReference>
<organism evidence="1 2">
    <name type="scientific">Luteococcus sanguinis</name>
    <dbReference type="NCBI Taxonomy" id="174038"/>
    <lineage>
        <taxon>Bacteria</taxon>
        <taxon>Bacillati</taxon>
        <taxon>Actinomycetota</taxon>
        <taxon>Actinomycetes</taxon>
        <taxon>Propionibacteriales</taxon>
        <taxon>Propionibacteriaceae</taxon>
        <taxon>Luteococcus</taxon>
    </lineage>
</organism>
<gene>
    <name evidence="1" type="ORF">ACFP57_05860</name>
</gene>
<proteinExistence type="predicted"/>
<evidence type="ECO:0000313" key="2">
    <source>
        <dbReference type="Proteomes" id="UP001596266"/>
    </source>
</evidence>
<keyword evidence="2" id="KW-1185">Reference proteome</keyword>
<comment type="caution">
    <text evidence="1">The sequence shown here is derived from an EMBL/GenBank/DDBJ whole genome shotgun (WGS) entry which is preliminary data.</text>
</comment>
<reference evidence="2" key="1">
    <citation type="journal article" date="2019" name="Int. J. Syst. Evol. Microbiol.">
        <title>The Global Catalogue of Microorganisms (GCM) 10K type strain sequencing project: providing services to taxonomists for standard genome sequencing and annotation.</title>
        <authorList>
            <consortium name="The Broad Institute Genomics Platform"/>
            <consortium name="The Broad Institute Genome Sequencing Center for Infectious Disease"/>
            <person name="Wu L."/>
            <person name="Ma J."/>
        </authorList>
    </citation>
    <scope>NUCLEOTIDE SEQUENCE [LARGE SCALE GENOMIC DNA]</scope>
    <source>
        <strain evidence="2">CGMCC 1.15277</strain>
    </source>
</reference>
<dbReference type="Proteomes" id="UP001596266">
    <property type="component" value="Unassembled WGS sequence"/>
</dbReference>
<dbReference type="RefSeq" id="WP_343885421.1">
    <property type="nucleotide sequence ID" value="NZ_BAAAKI010000005.1"/>
</dbReference>
<name>A0ABW1WZK9_9ACTN</name>
<accession>A0ABW1WZK9</accession>